<dbReference type="EMBL" id="VOGC01000007">
    <property type="protein sequence ID" value="MQN01864.1"/>
    <property type="molecule type" value="Genomic_DNA"/>
</dbReference>
<feature type="region of interest" description="Disordered" evidence="1">
    <location>
        <begin position="108"/>
        <end position="128"/>
    </location>
</feature>
<evidence type="ECO:0000256" key="1">
    <source>
        <dbReference type="SAM" id="MobiDB-lite"/>
    </source>
</evidence>
<dbReference type="Proteomes" id="UP000460257">
    <property type="component" value="Unassembled WGS sequence"/>
</dbReference>
<evidence type="ECO:0000313" key="4">
    <source>
        <dbReference type="Proteomes" id="UP000460257"/>
    </source>
</evidence>
<keyword evidence="2" id="KW-0732">Signal</keyword>
<name>A0A6N7IZY1_9FIRM</name>
<accession>A0A6N7IZY1</accession>
<proteinExistence type="predicted"/>
<reference evidence="3" key="1">
    <citation type="journal article" date="2020" name="Appl. Environ. Microbiol.">
        <title>Medium-Chain Fatty Acid Synthesis by 'Candidatus Weimeria bifida' gen. nov., sp. nov., and 'Candidatus Pseudoramibacter fermentans' sp. nov.</title>
        <authorList>
            <person name="Scarborough M.J."/>
            <person name="Myers K.S."/>
            <person name="Donohue T.J."/>
            <person name="Noguera D.R."/>
        </authorList>
    </citation>
    <scope>NUCLEOTIDE SEQUENCE</scope>
    <source>
        <strain evidence="3">LCO1.1</strain>
    </source>
</reference>
<feature type="chain" id="PRO_5026724557" evidence="2">
    <location>
        <begin position="21"/>
        <end position="128"/>
    </location>
</feature>
<evidence type="ECO:0000256" key="2">
    <source>
        <dbReference type="SAM" id="SignalP"/>
    </source>
</evidence>
<keyword evidence="4" id="KW-1185">Reference proteome</keyword>
<sequence length="128" mass="13866">MKNVKRLLAIAMATATVVTAAPGAVLLLQQILQQTLMPAATTLGDEQRLRYIHVDDEEVTADTDAKKKPALKLNTVTDAGKTAAITVSGTTEKVYVIPEDTSVVKADVKDQTLQSQHRRQARQASKLQ</sequence>
<gene>
    <name evidence="3" type="ORF">FRC54_08100</name>
</gene>
<feature type="signal peptide" evidence="2">
    <location>
        <begin position="1"/>
        <end position="20"/>
    </location>
</feature>
<protein>
    <submittedName>
        <fullName evidence="3">Uncharacterized protein</fullName>
    </submittedName>
</protein>
<dbReference type="AlphaFoldDB" id="A0A6N7IZY1"/>
<evidence type="ECO:0000313" key="3">
    <source>
        <dbReference type="EMBL" id="MQN01864.1"/>
    </source>
</evidence>
<organism evidence="3 4">
    <name type="scientific">Candidatus Weimeria bifida</name>
    <dbReference type="NCBI Taxonomy" id="2599074"/>
    <lineage>
        <taxon>Bacteria</taxon>
        <taxon>Bacillati</taxon>
        <taxon>Bacillota</taxon>
        <taxon>Clostridia</taxon>
        <taxon>Lachnospirales</taxon>
        <taxon>Lachnospiraceae</taxon>
        <taxon>Candidatus Weimeria</taxon>
    </lineage>
</organism>
<comment type="caution">
    <text evidence="3">The sequence shown here is derived from an EMBL/GenBank/DDBJ whole genome shotgun (WGS) entry which is preliminary data.</text>
</comment>